<evidence type="ECO:0000256" key="1">
    <source>
        <dbReference type="ARBA" id="ARBA00022679"/>
    </source>
</evidence>
<dbReference type="InterPro" id="IPR036890">
    <property type="entry name" value="HATPase_C_sf"/>
</dbReference>
<feature type="transmembrane region" description="Helical" evidence="4">
    <location>
        <begin position="319"/>
        <end position="341"/>
    </location>
</feature>
<keyword evidence="1" id="KW-0808">Transferase</keyword>
<dbReference type="HOGENOM" id="CLU_014388_0_0_6"/>
<dbReference type="SUPFAM" id="SSF49785">
    <property type="entry name" value="Galactose-binding domain-like"/>
    <property type="match status" value="1"/>
</dbReference>
<protein>
    <recommendedName>
        <fullName evidence="5">Histidine kinase domain-containing protein</fullName>
    </recommendedName>
</protein>
<dbReference type="Gene3D" id="2.60.120.260">
    <property type="entry name" value="Galactose-binding domain-like"/>
    <property type="match status" value="1"/>
</dbReference>
<evidence type="ECO:0000259" key="5">
    <source>
        <dbReference type="PROSITE" id="PS50109"/>
    </source>
</evidence>
<dbReference type="SMART" id="SM00387">
    <property type="entry name" value="HATPase_c"/>
    <property type="match status" value="1"/>
</dbReference>
<proteinExistence type="predicted"/>
<reference evidence="6 7" key="1">
    <citation type="submission" date="2013-02" db="EMBL/GenBank/DDBJ databases">
        <title>The Genome Sequence of Acinetobacter sp. CIP 56.2.</title>
        <authorList>
            <consortium name="The Broad Institute Genome Sequencing Platform"/>
            <consortium name="The Broad Institute Genome Sequencing Center for Infectious Disease"/>
            <person name="Cerqueira G."/>
            <person name="Feldgarden M."/>
            <person name="Courvalin P."/>
            <person name="Perichon B."/>
            <person name="Grillot-Courvalin C."/>
            <person name="Clermont D."/>
            <person name="Rocha E."/>
            <person name="Yoon E.-J."/>
            <person name="Nemec A."/>
            <person name="Walker B."/>
            <person name="Young S.K."/>
            <person name="Zeng Q."/>
            <person name="Gargeya S."/>
            <person name="Fitzgerald M."/>
            <person name="Haas B."/>
            <person name="Abouelleil A."/>
            <person name="Alvarado L."/>
            <person name="Arachchi H.M."/>
            <person name="Berlin A.M."/>
            <person name="Chapman S.B."/>
            <person name="Dewar J."/>
            <person name="Goldberg J."/>
            <person name="Griggs A."/>
            <person name="Gujja S."/>
            <person name="Hansen M."/>
            <person name="Howarth C."/>
            <person name="Imamovic A."/>
            <person name="Larimer J."/>
            <person name="McCowan C."/>
            <person name="Murphy C."/>
            <person name="Neiman D."/>
            <person name="Pearson M."/>
            <person name="Priest M."/>
            <person name="Roberts A."/>
            <person name="Saif S."/>
            <person name="Shea T."/>
            <person name="Sisk P."/>
            <person name="Sykes S."/>
            <person name="Wortman J."/>
            <person name="Nusbaum C."/>
            <person name="Birren B."/>
        </authorList>
    </citation>
    <scope>NUCLEOTIDE SEQUENCE [LARGE SCALE GENOMIC DNA]</scope>
    <source>
        <strain evidence="6 7">CIP 56.2</strain>
    </source>
</reference>
<dbReference type="Pfam" id="PF02518">
    <property type="entry name" value="HATPase_c"/>
    <property type="match status" value="1"/>
</dbReference>
<feature type="domain" description="Histidine kinase" evidence="5">
    <location>
        <begin position="520"/>
        <end position="608"/>
    </location>
</feature>
<feature type="transmembrane region" description="Helical" evidence="4">
    <location>
        <begin position="201"/>
        <end position="221"/>
    </location>
</feature>
<dbReference type="Proteomes" id="UP000013209">
    <property type="component" value="Unassembled WGS sequence"/>
</dbReference>
<dbReference type="InterPro" id="IPR003594">
    <property type="entry name" value="HATPase_dom"/>
</dbReference>
<evidence type="ECO:0000313" key="7">
    <source>
        <dbReference type="Proteomes" id="UP000013209"/>
    </source>
</evidence>
<dbReference type="eggNOG" id="COG4585">
    <property type="taxonomic scope" value="Bacteria"/>
</dbReference>
<dbReference type="Gene3D" id="1.20.5.1930">
    <property type="match status" value="1"/>
</dbReference>
<evidence type="ECO:0000313" key="6">
    <source>
        <dbReference type="EMBL" id="ENV11320.1"/>
    </source>
</evidence>
<keyword evidence="4" id="KW-1133">Transmembrane helix</keyword>
<evidence type="ECO:0000256" key="3">
    <source>
        <dbReference type="ARBA" id="ARBA00023012"/>
    </source>
</evidence>
<dbReference type="PATRIC" id="fig|1144672.3.peg.96"/>
<evidence type="ECO:0000256" key="4">
    <source>
        <dbReference type="SAM" id="Phobius"/>
    </source>
</evidence>
<dbReference type="Gene3D" id="3.30.565.10">
    <property type="entry name" value="Histidine kinase-like ATPase, C-terminal domain"/>
    <property type="match status" value="1"/>
</dbReference>
<dbReference type="PANTHER" id="PTHR24421">
    <property type="entry name" value="NITRATE/NITRITE SENSOR PROTEIN NARX-RELATED"/>
    <property type="match status" value="1"/>
</dbReference>
<feature type="transmembrane region" description="Helical" evidence="4">
    <location>
        <begin position="264"/>
        <end position="281"/>
    </location>
</feature>
<keyword evidence="4" id="KW-0812">Transmembrane</keyword>
<dbReference type="GO" id="GO:0016301">
    <property type="term" value="F:kinase activity"/>
    <property type="evidence" value="ECO:0007669"/>
    <property type="project" value="UniProtKB-KW"/>
</dbReference>
<dbReference type="STRING" id="1144672.F966_00099"/>
<keyword evidence="3" id="KW-0902">Two-component regulatory system</keyword>
<dbReference type="GO" id="GO:0000160">
    <property type="term" value="P:phosphorelay signal transduction system"/>
    <property type="evidence" value="ECO:0007669"/>
    <property type="project" value="UniProtKB-KW"/>
</dbReference>
<dbReference type="SUPFAM" id="SSF55874">
    <property type="entry name" value="ATPase domain of HSP90 chaperone/DNA topoisomerase II/histidine kinase"/>
    <property type="match status" value="1"/>
</dbReference>
<organism evidence="6 7">
    <name type="scientific">Acinetobacter higginsii</name>
    <dbReference type="NCBI Taxonomy" id="70347"/>
    <lineage>
        <taxon>Bacteria</taxon>
        <taxon>Pseudomonadati</taxon>
        <taxon>Pseudomonadota</taxon>
        <taxon>Gammaproteobacteria</taxon>
        <taxon>Moraxellales</taxon>
        <taxon>Moraxellaceae</taxon>
        <taxon>Acinetobacter</taxon>
    </lineage>
</organism>
<feature type="transmembrane region" description="Helical" evidence="4">
    <location>
        <begin position="353"/>
        <end position="371"/>
    </location>
</feature>
<dbReference type="PROSITE" id="PS50109">
    <property type="entry name" value="HIS_KIN"/>
    <property type="match status" value="1"/>
</dbReference>
<feature type="transmembrane region" description="Helical" evidence="4">
    <location>
        <begin position="233"/>
        <end position="252"/>
    </location>
</feature>
<sequence>MVLANSLPSIANSHSSCTAQITSIQVAKANRESQTQHPQTDWQTITLPDHWHQRWPDYTGSAWYKIAWDYHCPQRQYEPITLVINSINMAGEIYLNDERLWQDKSLVEPLSRSWNMPRYWDLLPSTLKQGSNTLWIRVVGVATQDPGLGHVILATPEIAIPQYETFIYEQRVLNFFNLSFSLILGLIAFLVWLFRRQEKAFGWFALTSFCWVIIMSNIAIINPPFGLNTLQIARINIVMIFMHALCGCLYAWRFAHQRFPHIERIFLIGFIVVALSAILLPDTALTWFLLLTFICAVFINIANCISFPFIAYKVRQIEAYLLASVFVFFLFIVLHDAYLILSKSSTRAAAVAYTAPLMTLFIAIILALRLAKNVKKIEKFNQTLAQNIIEARDELAVSLNTQHQLELENAKLQERLQLAHDLHDGLGGSLVRSMVTVDQSHVNLSNQQFLSMLKLLRDDLRQVIDSGSSTGAKVPDTPLLWGAPLRYRFSQLFDELDIASKWSFPESWQIQPSPLICLTLLRVAEEALTNILKHSQANSVRFILSFSNDAKLILEIEDNGIGFNVEAVQTAGMSVGLRSMQTRLERLGGTLIIYSKIGKTAIKASLPI</sequence>
<keyword evidence="2" id="KW-0418">Kinase</keyword>
<feature type="transmembrane region" description="Helical" evidence="4">
    <location>
        <begin position="175"/>
        <end position="194"/>
    </location>
</feature>
<gene>
    <name evidence="6" type="ORF">F966_00099</name>
</gene>
<comment type="caution">
    <text evidence="6">The sequence shown here is derived from an EMBL/GenBank/DDBJ whole genome shotgun (WGS) entry which is preliminary data.</text>
</comment>
<evidence type="ECO:0000256" key="2">
    <source>
        <dbReference type="ARBA" id="ARBA00022777"/>
    </source>
</evidence>
<feature type="transmembrane region" description="Helical" evidence="4">
    <location>
        <begin position="287"/>
        <end position="312"/>
    </location>
</feature>
<name>N8XW70_9GAMM</name>
<dbReference type="InterPro" id="IPR050482">
    <property type="entry name" value="Sensor_HK_TwoCompSys"/>
</dbReference>
<dbReference type="InterPro" id="IPR008979">
    <property type="entry name" value="Galactose-bd-like_sf"/>
</dbReference>
<keyword evidence="4" id="KW-0472">Membrane</keyword>
<dbReference type="InterPro" id="IPR005467">
    <property type="entry name" value="His_kinase_dom"/>
</dbReference>
<dbReference type="AlphaFoldDB" id="N8XW70"/>
<dbReference type="CDD" id="cd16917">
    <property type="entry name" value="HATPase_UhpB-NarQ-NarX-like"/>
    <property type="match status" value="1"/>
</dbReference>
<accession>N8XW70</accession>
<dbReference type="EMBL" id="APPH01000003">
    <property type="protein sequence ID" value="ENV11320.1"/>
    <property type="molecule type" value="Genomic_DNA"/>
</dbReference>